<dbReference type="EMBL" id="BAAAYX010000003">
    <property type="protein sequence ID" value="GAA3698073.1"/>
    <property type="molecule type" value="Genomic_DNA"/>
</dbReference>
<dbReference type="CDD" id="cd01392">
    <property type="entry name" value="HTH_LacI"/>
    <property type="match status" value="1"/>
</dbReference>
<dbReference type="PANTHER" id="PTHR30146">
    <property type="entry name" value="LACI-RELATED TRANSCRIPTIONAL REPRESSOR"/>
    <property type="match status" value="1"/>
</dbReference>
<protein>
    <submittedName>
        <fullName evidence="5">LacI family DNA-binding transcriptional regulator</fullName>
    </submittedName>
</protein>
<evidence type="ECO:0000256" key="2">
    <source>
        <dbReference type="ARBA" id="ARBA00023125"/>
    </source>
</evidence>
<evidence type="ECO:0000256" key="3">
    <source>
        <dbReference type="ARBA" id="ARBA00023163"/>
    </source>
</evidence>
<dbReference type="InterPro" id="IPR028082">
    <property type="entry name" value="Peripla_BP_I"/>
</dbReference>
<feature type="domain" description="HTH lacI-type" evidence="4">
    <location>
        <begin position="8"/>
        <end position="62"/>
    </location>
</feature>
<comment type="caution">
    <text evidence="5">The sequence shown here is derived from an EMBL/GenBank/DDBJ whole genome shotgun (WGS) entry which is preliminary data.</text>
</comment>
<evidence type="ECO:0000313" key="5">
    <source>
        <dbReference type="EMBL" id="GAA3698073.1"/>
    </source>
</evidence>
<dbReference type="InterPro" id="IPR010982">
    <property type="entry name" value="Lambda_DNA-bd_dom_sf"/>
</dbReference>
<reference evidence="6" key="1">
    <citation type="journal article" date="2019" name="Int. J. Syst. Evol. Microbiol.">
        <title>The Global Catalogue of Microorganisms (GCM) 10K type strain sequencing project: providing services to taxonomists for standard genome sequencing and annotation.</title>
        <authorList>
            <consortium name="The Broad Institute Genomics Platform"/>
            <consortium name="The Broad Institute Genome Sequencing Center for Infectious Disease"/>
            <person name="Wu L."/>
            <person name="Ma J."/>
        </authorList>
    </citation>
    <scope>NUCLEOTIDE SEQUENCE [LARGE SCALE GENOMIC DNA]</scope>
    <source>
        <strain evidence="6">JCM 16548</strain>
    </source>
</reference>
<dbReference type="CDD" id="cd06267">
    <property type="entry name" value="PBP1_LacI_sugar_binding-like"/>
    <property type="match status" value="1"/>
</dbReference>
<evidence type="ECO:0000313" key="6">
    <source>
        <dbReference type="Proteomes" id="UP001500051"/>
    </source>
</evidence>
<dbReference type="InterPro" id="IPR046335">
    <property type="entry name" value="LacI/GalR-like_sensor"/>
</dbReference>
<name>A0ABP7CY64_9ACTN</name>
<organism evidence="5 6">
    <name type="scientific">Microlunatus aurantiacus</name>
    <dbReference type="NCBI Taxonomy" id="446786"/>
    <lineage>
        <taxon>Bacteria</taxon>
        <taxon>Bacillati</taxon>
        <taxon>Actinomycetota</taxon>
        <taxon>Actinomycetes</taxon>
        <taxon>Propionibacteriales</taxon>
        <taxon>Propionibacteriaceae</taxon>
        <taxon>Microlunatus</taxon>
    </lineage>
</organism>
<dbReference type="PANTHER" id="PTHR30146:SF155">
    <property type="entry name" value="ALANINE RACEMASE"/>
    <property type="match status" value="1"/>
</dbReference>
<keyword evidence="6" id="KW-1185">Reference proteome</keyword>
<dbReference type="Proteomes" id="UP001500051">
    <property type="component" value="Unassembled WGS sequence"/>
</dbReference>
<keyword evidence="1" id="KW-0805">Transcription regulation</keyword>
<dbReference type="InterPro" id="IPR000843">
    <property type="entry name" value="HTH_LacI"/>
</dbReference>
<dbReference type="PROSITE" id="PS50932">
    <property type="entry name" value="HTH_LACI_2"/>
    <property type="match status" value="1"/>
</dbReference>
<dbReference type="Pfam" id="PF13377">
    <property type="entry name" value="Peripla_BP_3"/>
    <property type="match status" value="1"/>
</dbReference>
<proteinExistence type="predicted"/>
<sequence length="335" mass="35708">MTGSGGRVTLNDVAERAGVSRALVSIVMREAPGASDATRARVLAAAQELGYRPDARARSLAGRASHLIGVMFGVGVGAFHFDLLEGLYAAAEERGYNLILSPVTRGRDEAKAAESLQDFRFDGLIMLGPPTAEPLLAGRLPVVVVGWHVDHPRVDVVRTSDETGMAAAVDHLVSLGHRWITHLDGGETLIGASRREAFLAAMRRHGLGESMRVVPGGQAQVDGQRAARQLVEQGDLPTAVIAYNDDTATAVMGVLAQQGIAVPADVSMIGWDDSEAAALSLVGLTSLVQQPAELARLAVQRIVDRINGRRVLQREIVLQPQLHLRQSTTRPRPSS</sequence>
<dbReference type="Gene3D" id="1.10.260.40">
    <property type="entry name" value="lambda repressor-like DNA-binding domains"/>
    <property type="match status" value="1"/>
</dbReference>
<dbReference type="SMART" id="SM00354">
    <property type="entry name" value="HTH_LACI"/>
    <property type="match status" value="1"/>
</dbReference>
<dbReference type="SUPFAM" id="SSF47413">
    <property type="entry name" value="lambda repressor-like DNA-binding domains"/>
    <property type="match status" value="1"/>
</dbReference>
<keyword evidence="2 5" id="KW-0238">DNA-binding</keyword>
<accession>A0ABP7CY64</accession>
<evidence type="ECO:0000259" key="4">
    <source>
        <dbReference type="PROSITE" id="PS50932"/>
    </source>
</evidence>
<gene>
    <name evidence="5" type="ORF">GCM10022204_12890</name>
</gene>
<dbReference type="SUPFAM" id="SSF53822">
    <property type="entry name" value="Periplasmic binding protein-like I"/>
    <property type="match status" value="1"/>
</dbReference>
<evidence type="ECO:0000256" key="1">
    <source>
        <dbReference type="ARBA" id="ARBA00023015"/>
    </source>
</evidence>
<keyword evidence="3" id="KW-0804">Transcription</keyword>
<dbReference type="GO" id="GO:0003677">
    <property type="term" value="F:DNA binding"/>
    <property type="evidence" value="ECO:0007669"/>
    <property type="project" value="UniProtKB-KW"/>
</dbReference>
<dbReference type="Gene3D" id="3.40.50.2300">
    <property type="match status" value="2"/>
</dbReference>
<dbReference type="Pfam" id="PF00356">
    <property type="entry name" value="LacI"/>
    <property type="match status" value="1"/>
</dbReference>